<dbReference type="InterPro" id="IPR036397">
    <property type="entry name" value="RNaseH_sf"/>
</dbReference>
<dbReference type="InterPro" id="IPR012337">
    <property type="entry name" value="RNaseH-like_sf"/>
</dbReference>
<keyword evidence="4" id="KW-1185">Reference proteome</keyword>
<dbReference type="InterPro" id="IPR001584">
    <property type="entry name" value="Integrase_cat-core"/>
</dbReference>
<proteinExistence type="predicted"/>
<feature type="region of interest" description="Disordered" evidence="1">
    <location>
        <begin position="88"/>
        <end position="120"/>
    </location>
</feature>
<feature type="domain" description="Integrase catalytic" evidence="2">
    <location>
        <begin position="1"/>
        <end position="72"/>
    </location>
</feature>
<dbReference type="InterPro" id="IPR050951">
    <property type="entry name" value="Retrovirus_Pol_polyprotein"/>
</dbReference>
<dbReference type="Pfam" id="PF00665">
    <property type="entry name" value="rve"/>
    <property type="match status" value="1"/>
</dbReference>
<dbReference type="EMBL" id="CAJNOC010004968">
    <property type="protein sequence ID" value="CAF1038835.1"/>
    <property type="molecule type" value="Genomic_DNA"/>
</dbReference>
<accession>A0A814JQ66</accession>
<dbReference type="PANTHER" id="PTHR37984">
    <property type="entry name" value="PROTEIN CBG26694"/>
    <property type="match status" value="1"/>
</dbReference>
<dbReference type="PROSITE" id="PS50994">
    <property type="entry name" value="INTEGRASE"/>
    <property type="match status" value="1"/>
</dbReference>
<dbReference type="GO" id="GO:0003676">
    <property type="term" value="F:nucleic acid binding"/>
    <property type="evidence" value="ECO:0007669"/>
    <property type="project" value="InterPro"/>
</dbReference>
<evidence type="ECO:0000313" key="4">
    <source>
        <dbReference type="Proteomes" id="UP000663879"/>
    </source>
</evidence>
<dbReference type="Proteomes" id="UP000663879">
    <property type="component" value="Unassembled WGS sequence"/>
</dbReference>
<reference evidence="3" key="1">
    <citation type="submission" date="2021-02" db="EMBL/GenBank/DDBJ databases">
        <authorList>
            <person name="Nowell W R."/>
        </authorList>
    </citation>
    <scope>NUCLEOTIDE SEQUENCE</scope>
    <source>
        <strain evidence="3">Ploen Becks lab</strain>
    </source>
</reference>
<gene>
    <name evidence="3" type="ORF">OXX778_LOCUS18245</name>
</gene>
<dbReference type="OrthoDB" id="425619at2759"/>
<organism evidence="3 4">
    <name type="scientific">Brachionus calyciflorus</name>
    <dbReference type="NCBI Taxonomy" id="104777"/>
    <lineage>
        <taxon>Eukaryota</taxon>
        <taxon>Metazoa</taxon>
        <taxon>Spiralia</taxon>
        <taxon>Gnathifera</taxon>
        <taxon>Rotifera</taxon>
        <taxon>Eurotatoria</taxon>
        <taxon>Monogononta</taxon>
        <taxon>Pseudotrocha</taxon>
        <taxon>Ploima</taxon>
        <taxon>Brachionidae</taxon>
        <taxon>Brachionus</taxon>
    </lineage>
</organism>
<evidence type="ECO:0000256" key="1">
    <source>
        <dbReference type="SAM" id="MobiDB-lite"/>
    </source>
</evidence>
<evidence type="ECO:0000313" key="3">
    <source>
        <dbReference type="EMBL" id="CAF1038835.1"/>
    </source>
</evidence>
<evidence type="ECO:0000259" key="2">
    <source>
        <dbReference type="PROSITE" id="PS50994"/>
    </source>
</evidence>
<dbReference type="AlphaFoldDB" id="A0A814JQ66"/>
<name>A0A814JQ66_9BILA</name>
<dbReference type="PANTHER" id="PTHR37984:SF5">
    <property type="entry name" value="PROTEIN NYNRIN-LIKE"/>
    <property type="match status" value="1"/>
</dbReference>
<comment type="caution">
    <text evidence="3">The sequence shown here is derived from an EMBL/GenBank/DDBJ whole genome shotgun (WGS) entry which is preliminary data.</text>
</comment>
<sequence length="225" mass="25491">MITWDILGPLPASENNFIYILVIVCQFSKWVELFPLKNQTAEEVADCLFLCVCRHGAPASALSDQGTNFKSEVHLCCRLSPTTQSARKCNDSVSDDQSQSTLGNVTNLGEEPTKTPSKTTKNIKYLQSHQLIDQNKTPMNLPQPSQTDDLQESYLLDQNNLEMAEEVVSQTIIRVDYATDNRHEIADLIEFIENNGNRDRGGLVRIRTIKSKTEYGKHNNRFQRQ</sequence>
<protein>
    <recommendedName>
        <fullName evidence="2">Integrase catalytic domain-containing protein</fullName>
    </recommendedName>
</protein>
<dbReference type="SUPFAM" id="SSF53098">
    <property type="entry name" value="Ribonuclease H-like"/>
    <property type="match status" value="1"/>
</dbReference>
<dbReference type="GO" id="GO:0015074">
    <property type="term" value="P:DNA integration"/>
    <property type="evidence" value="ECO:0007669"/>
    <property type="project" value="InterPro"/>
</dbReference>
<feature type="compositionally biased region" description="Polar residues" evidence="1">
    <location>
        <begin position="88"/>
        <end position="107"/>
    </location>
</feature>
<dbReference type="Gene3D" id="3.30.420.10">
    <property type="entry name" value="Ribonuclease H-like superfamily/Ribonuclease H"/>
    <property type="match status" value="1"/>
</dbReference>